<keyword evidence="3" id="KW-1185">Reference proteome</keyword>
<accession>S2L3B0</accession>
<dbReference type="AlphaFoldDB" id="S2L3B0"/>
<feature type="compositionally biased region" description="Polar residues" evidence="1">
    <location>
        <begin position="60"/>
        <end position="80"/>
    </location>
</feature>
<dbReference type="Proteomes" id="UP000014463">
    <property type="component" value="Unassembled WGS sequence"/>
</dbReference>
<evidence type="ECO:0000313" key="3">
    <source>
        <dbReference type="Proteomes" id="UP000014463"/>
    </source>
</evidence>
<gene>
    <name evidence="2" type="ORF">L861_16120</name>
</gene>
<proteinExistence type="predicted"/>
<dbReference type="EMBL" id="ASTJ01000026">
    <property type="protein sequence ID" value="EPC02234.1"/>
    <property type="molecule type" value="Genomic_DNA"/>
</dbReference>
<dbReference type="OrthoDB" id="6167081at2"/>
<evidence type="ECO:0000313" key="2">
    <source>
        <dbReference type="EMBL" id="EPC02234.1"/>
    </source>
</evidence>
<comment type="caution">
    <text evidence="2">The sequence shown here is derived from an EMBL/GenBank/DDBJ whole genome shotgun (WGS) entry which is preliminary data.</text>
</comment>
<dbReference type="PATRIC" id="fig|1121939.11.peg.2393"/>
<dbReference type="RefSeq" id="WP_016416905.1">
    <property type="nucleotide sequence ID" value="NZ_AUAB01000045.1"/>
</dbReference>
<evidence type="ECO:0000256" key="1">
    <source>
        <dbReference type="SAM" id="MobiDB-lite"/>
    </source>
</evidence>
<sequence length="131" mass="13451">MVSKECIKKFSIVGITFGLVISPLSYAVEEPEDNPETSNAESMPMGEDPAIPSADPMDGSISSGSNTDRMDAPSSSSSTDPVMDDSMSPSVDPMNDPSTPGADPSLPGDGLPEENEAGFGDGGDPLPQEGQ</sequence>
<feature type="region of interest" description="Disordered" evidence="1">
    <location>
        <begin position="28"/>
        <end position="131"/>
    </location>
</feature>
<protein>
    <submittedName>
        <fullName evidence="2">Uncharacterized protein</fullName>
    </submittedName>
</protein>
<organism evidence="2 3">
    <name type="scientific">Litchfieldella anticariensis (strain DSM 16096 / CECT 5854 / CIP 108499 / LMG 22089 / FP35)</name>
    <name type="common">Halomonas anticariensis</name>
    <dbReference type="NCBI Taxonomy" id="1121939"/>
    <lineage>
        <taxon>Bacteria</taxon>
        <taxon>Pseudomonadati</taxon>
        <taxon>Pseudomonadota</taxon>
        <taxon>Gammaproteobacteria</taxon>
        <taxon>Oceanospirillales</taxon>
        <taxon>Halomonadaceae</taxon>
        <taxon>Litchfieldella</taxon>
    </lineage>
</organism>
<name>S2L3B0_LITA3</name>
<reference evidence="2 3" key="1">
    <citation type="journal article" date="2013" name="Genome Announc.">
        <title>Draft genome sequence of the moderately halophilic gammaproteobacterium Halomonas anticariensis FP35.</title>
        <authorList>
            <person name="Tahrioui A."/>
            <person name="Quesada E."/>
            <person name="Llamas I."/>
        </authorList>
    </citation>
    <scope>NUCLEOTIDE SEQUENCE [LARGE SCALE GENOMIC DNA]</scope>
    <source>
        <strain evidence="3">DSM 16096 / CECT 5854 / LMG 22089 / FP35</strain>
    </source>
</reference>